<evidence type="ECO:0000313" key="2">
    <source>
        <dbReference type="Proteomes" id="UP000276133"/>
    </source>
</evidence>
<dbReference type="EMBL" id="REGN01005557">
    <property type="protein sequence ID" value="RNA12935.1"/>
    <property type="molecule type" value="Genomic_DNA"/>
</dbReference>
<name>A0A3M7QPL9_BRAPC</name>
<evidence type="ECO:0000313" key="1">
    <source>
        <dbReference type="EMBL" id="RNA12935.1"/>
    </source>
</evidence>
<organism evidence="1 2">
    <name type="scientific">Brachionus plicatilis</name>
    <name type="common">Marine rotifer</name>
    <name type="synonym">Brachionus muelleri</name>
    <dbReference type="NCBI Taxonomy" id="10195"/>
    <lineage>
        <taxon>Eukaryota</taxon>
        <taxon>Metazoa</taxon>
        <taxon>Spiralia</taxon>
        <taxon>Gnathifera</taxon>
        <taxon>Rotifera</taxon>
        <taxon>Eurotatoria</taxon>
        <taxon>Monogononta</taxon>
        <taxon>Pseudotrocha</taxon>
        <taxon>Ploima</taxon>
        <taxon>Brachionidae</taxon>
        <taxon>Brachionus</taxon>
    </lineage>
</organism>
<dbReference type="AlphaFoldDB" id="A0A3M7QPL9"/>
<comment type="caution">
    <text evidence="1">The sequence shown here is derived from an EMBL/GenBank/DDBJ whole genome shotgun (WGS) entry which is preliminary data.</text>
</comment>
<sequence>MKEKSVIYKQVNFFKIFSLEVFFQTLCRRLKKEVCFTQLEACIGTHNLLYISFFSLIII</sequence>
<proteinExistence type="predicted"/>
<protein>
    <submittedName>
        <fullName evidence="1">Uncharacterized protein</fullName>
    </submittedName>
</protein>
<gene>
    <name evidence="1" type="ORF">BpHYR1_047991</name>
</gene>
<dbReference type="Proteomes" id="UP000276133">
    <property type="component" value="Unassembled WGS sequence"/>
</dbReference>
<accession>A0A3M7QPL9</accession>
<reference evidence="1 2" key="1">
    <citation type="journal article" date="2018" name="Sci. Rep.">
        <title>Genomic signatures of local adaptation to the degree of environmental predictability in rotifers.</title>
        <authorList>
            <person name="Franch-Gras L."/>
            <person name="Hahn C."/>
            <person name="Garcia-Roger E.M."/>
            <person name="Carmona M.J."/>
            <person name="Serra M."/>
            <person name="Gomez A."/>
        </authorList>
    </citation>
    <scope>NUCLEOTIDE SEQUENCE [LARGE SCALE GENOMIC DNA]</scope>
    <source>
        <strain evidence="1">HYR1</strain>
    </source>
</reference>
<keyword evidence="2" id="KW-1185">Reference proteome</keyword>